<dbReference type="OrthoDB" id="4334464at2"/>
<feature type="compositionally biased region" description="Basic and acidic residues" evidence="1">
    <location>
        <begin position="324"/>
        <end position="335"/>
    </location>
</feature>
<reference evidence="5 6" key="1">
    <citation type="submission" date="2019-07" db="EMBL/GenBank/DDBJ databases">
        <title>R&amp;d 2014.</title>
        <authorList>
            <person name="Klenk H.-P."/>
        </authorList>
    </citation>
    <scope>NUCLEOTIDE SEQUENCE [LARGE SCALE GENOMIC DNA]</scope>
    <source>
        <strain evidence="5 6">DSM 43868</strain>
    </source>
</reference>
<dbReference type="NCBIfam" id="NF033551">
    <property type="entry name" value="transpos_IS1182"/>
    <property type="match status" value="1"/>
</dbReference>
<evidence type="ECO:0000313" key="6">
    <source>
        <dbReference type="Proteomes" id="UP000319825"/>
    </source>
</evidence>
<accession>A0A562IA37</accession>
<feature type="domain" description="Transposase InsH N-terminal" evidence="2">
    <location>
        <begin position="39"/>
        <end position="111"/>
    </location>
</feature>
<organism evidence="5 6">
    <name type="scientific">Micromonospora olivasterospora</name>
    <dbReference type="NCBI Taxonomy" id="1880"/>
    <lineage>
        <taxon>Bacteria</taxon>
        <taxon>Bacillati</taxon>
        <taxon>Actinomycetota</taxon>
        <taxon>Actinomycetes</taxon>
        <taxon>Micromonosporales</taxon>
        <taxon>Micromonosporaceae</taxon>
        <taxon>Micromonospora</taxon>
    </lineage>
</organism>
<dbReference type="Proteomes" id="UP000319825">
    <property type="component" value="Unassembled WGS sequence"/>
</dbReference>
<dbReference type="EMBL" id="VLKE01000001">
    <property type="protein sequence ID" value="TWH67752.1"/>
    <property type="molecule type" value="Genomic_DNA"/>
</dbReference>
<feature type="domain" description="Transposase DDE" evidence="3">
    <location>
        <begin position="430"/>
        <end position="553"/>
    </location>
</feature>
<protein>
    <submittedName>
        <fullName evidence="5">Transposase</fullName>
    </submittedName>
</protein>
<sequence length="578" mass="63207">MQPRSRVEIPEQTVLVARAAFPQGSVAMFARDELGQVFADEQFAAAFGVRGAPAESPGVLALVTALQYAENLTDRQAAQMVARAIDWKYALALELTDPGFDASVLSKFRARLVEHGLEEQVFIRMLAVLADKGLVSAGGKQRTDSTHVISAVRDLNRLELAGESVRACLEALTVAAGSWLATVIDVGEWAHRYGPRVDSWRLPASAAKRDRLAQVYGADAVALLRAVFAPSAPAWLRELPAVQTLRIVLVQNYYITIDTRGREVIRRREADTDGLPPARSRITSPYDTDTRWAAKGEDLFWNGFKVHLTETCDDDRGSYTPAGQDERAEPADRKPRTPNLITNVATTAATVPDVKATTGIHQQLHERELLPAEHYLDSGYPSAEVIATAATTYGVTLVTPALLDQSAQARAGTGYDKTAFTIDFDTRQVTCPQGRTSSCWSPATQRGTEVIVVKFAGTTCRPCPAQAQCTTAKRGGRQLTFYPRDLHHALAQARARQTTEDWPDKYKLRAGIESTISQALAITGIRHARYRGTAKTHLQHVFSATALNLIRLHAWSTGHPLQPGRTSNLQRLDLALAA</sequence>
<dbReference type="Pfam" id="PF13751">
    <property type="entry name" value="DDE_Tnp_1_6"/>
    <property type="match status" value="1"/>
</dbReference>
<dbReference type="RefSeq" id="WP_145777570.1">
    <property type="nucleotide sequence ID" value="NZ_VLKE01000001.1"/>
</dbReference>
<name>A0A562IA37_MICOL</name>
<comment type="caution">
    <text evidence="5">The sequence shown here is derived from an EMBL/GenBank/DDBJ whole genome shotgun (WGS) entry which is preliminary data.</text>
</comment>
<dbReference type="AlphaFoldDB" id="A0A562IA37"/>
<dbReference type="InterPro" id="IPR025668">
    <property type="entry name" value="Tnp_DDE_dom"/>
</dbReference>
<dbReference type="Pfam" id="PF05598">
    <property type="entry name" value="DUF772"/>
    <property type="match status" value="1"/>
</dbReference>
<proteinExistence type="predicted"/>
<evidence type="ECO:0000313" key="5">
    <source>
        <dbReference type="EMBL" id="TWH67752.1"/>
    </source>
</evidence>
<evidence type="ECO:0000313" key="4">
    <source>
        <dbReference type="EMBL" id="TWH67737.1"/>
    </source>
</evidence>
<dbReference type="InterPro" id="IPR008490">
    <property type="entry name" value="Transposase_InsH_N"/>
</dbReference>
<dbReference type="PANTHER" id="PTHR35604:SF2">
    <property type="entry name" value="TRANSPOSASE INSH FOR INSERTION SEQUENCE ELEMENT IS5A-RELATED"/>
    <property type="match status" value="1"/>
</dbReference>
<keyword evidence="6" id="KW-1185">Reference proteome</keyword>
<dbReference type="InterPro" id="IPR047629">
    <property type="entry name" value="IS1182_transpos"/>
</dbReference>
<evidence type="ECO:0000259" key="3">
    <source>
        <dbReference type="Pfam" id="PF13751"/>
    </source>
</evidence>
<evidence type="ECO:0000256" key="1">
    <source>
        <dbReference type="SAM" id="MobiDB-lite"/>
    </source>
</evidence>
<evidence type="ECO:0000259" key="2">
    <source>
        <dbReference type="Pfam" id="PF05598"/>
    </source>
</evidence>
<gene>
    <name evidence="4" type="ORF">JD77_02721</name>
    <name evidence="5" type="ORF">JD77_02737</name>
</gene>
<dbReference type="EMBL" id="VLKE01000001">
    <property type="protein sequence ID" value="TWH67737.1"/>
    <property type="molecule type" value="Genomic_DNA"/>
</dbReference>
<feature type="region of interest" description="Disordered" evidence="1">
    <location>
        <begin position="312"/>
        <end position="338"/>
    </location>
</feature>
<dbReference type="PANTHER" id="PTHR35604">
    <property type="entry name" value="TRANSPOSASE INSH FOR INSERTION SEQUENCE ELEMENT IS5A-RELATED"/>
    <property type="match status" value="1"/>
</dbReference>